<accession>A0A392QPW3</accession>
<sequence>KVMERFWNKERVGICLLLAKGGLMKEDSSVSKQSTSAGLARRETQLACFQTRSVCCSAPAPALSY</sequence>
<proteinExistence type="predicted"/>
<reference evidence="1 2" key="1">
    <citation type="journal article" date="2018" name="Front. Plant Sci.">
        <title>Red Clover (Trifolium pratense) and Zigzag Clover (T. medium) - A Picture of Genomic Similarities and Differences.</title>
        <authorList>
            <person name="Dluhosova J."/>
            <person name="Istvanek J."/>
            <person name="Nedelnik J."/>
            <person name="Repkova J."/>
        </authorList>
    </citation>
    <scope>NUCLEOTIDE SEQUENCE [LARGE SCALE GENOMIC DNA]</scope>
    <source>
        <strain evidence="2">cv. 10/8</strain>
        <tissue evidence="1">Leaf</tissue>
    </source>
</reference>
<evidence type="ECO:0000313" key="2">
    <source>
        <dbReference type="Proteomes" id="UP000265520"/>
    </source>
</evidence>
<organism evidence="1 2">
    <name type="scientific">Trifolium medium</name>
    <dbReference type="NCBI Taxonomy" id="97028"/>
    <lineage>
        <taxon>Eukaryota</taxon>
        <taxon>Viridiplantae</taxon>
        <taxon>Streptophyta</taxon>
        <taxon>Embryophyta</taxon>
        <taxon>Tracheophyta</taxon>
        <taxon>Spermatophyta</taxon>
        <taxon>Magnoliopsida</taxon>
        <taxon>eudicotyledons</taxon>
        <taxon>Gunneridae</taxon>
        <taxon>Pentapetalae</taxon>
        <taxon>rosids</taxon>
        <taxon>fabids</taxon>
        <taxon>Fabales</taxon>
        <taxon>Fabaceae</taxon>
        <taxon>Papilionoideae</taxon>
        <taxon>50 kb inversion clade</taxon>
        <taxon>NPAAA clade</taxon>
        <taxon>Hologalegina</taxon>
        <taxon>IRL clade</taxon>
        <taxon>Trifolieae</taxon>
        <taxon>Trifolium</taxon>
    </lineage>
</organism>
<name>A0A392QPW3_9FABA</name>
<comment type="caution">
    <text evidence="1">The sequence shown here is derived from an EMBL/GenBank/DDBJ whole genome shotgun (WGS) entry which is preliminary data.</text>
</comment>
<dbReference type="Proteomes" id="UP000265520">
    <property type="component" value="Unassembled WGS sequence"/>
</dbReference>
<dbReference type="EMBL" id="LXQA010150041">
    <property type="protein sequence ID" value="MCI25894.1"/>
    <property type="molecule type" value="Genomic_DNA"/>
</dbReference>
<evidence type="ECO:0000313" key="1">
    <source>
        <dbReference type="EMBL" id="MCI25894.1"/>
    </source>
</evidence>
<feature type="non-terminal residue" evidence="1">
    <location>
        <position position="1"/>
    </location>
</feature>
<dbReference type="AlphaFoldDB" id="A0A392QPW3"/>
<keyword evidence="2" id="KW-1185">Reference proteome</keyword>
<protein>
    <submittedName>
        <fullName evidence="1">Uncharacterized protein</fullName>
    </submittedName>
</protein>